<feature type="compositionally biased region" description="Basic residues" evidence="1">
    <location>
        <begin position="1"/>
        <end position="19"/>
    </location>
</feature>
<proteinExistence type="predicted"/>
<evidence type="ECO:0000313" key="4">
    <source>
        <dbReference type="Proteomes" id="UP000008810"/>
    </source>
</evidence>
<gene>
    <name evidence="2" type="ORF">BRADI_3g30461v3</name>
</gene>
<evidence type="ECO:0000313" key="3">
    <source>
        <dbReference type="EnsemblPlants" id="PNT67685"/>
    </source>
</evidence>
<evidence type="ECO:0000313" key="2">
    <source>
        <dbReference type="EMBL" id="PNT67685.1"/>
    </source>
</evidence>
<reference evidence="2" key="2">
    <citation type="submission" date="2017-06" db="EMBL/GenBank/DDBJ databases">
        <title>WGS assembly of Brachypodium distachyon.</title>
        <authorList>
            <consortium name="The International Brachypodium Initiative"/>
            <person name="Lucas S."/>
            <person name="Harmon-Smith M."/>
            <person name="Lail K."/>
            <person name="Tice H."/>
            <person name="Grimwood J."/>
            <person name="Bruce D."/>
            <person name="Barry K."/>
            <person name="Shu S."/>
            <person name="Lindquist E."/>
            <person name="Wang M."/>
            <person name="Pitluck S."/>
            <person name="Vogel J.P."/>
            <person name="Garvin D.F."/>
            <person name="Mockler T.C."/>
            <person name="Schmutz J."/>
            <person name="Rokhsar D."/>
            <person name="Bevan M.W."/>
        </authorList>
    </citation>
    <scope>NUCLEOTIDE SEQUENCE</scope>
    <source>
        <strain evidence="2">Bd21</strain>
    </source>
</reference>
<dbReference type="EnsemblPlants" id="PNT67685">
    <property type="protein sequence ID" value="PNT67685"/>
    <property type="gene ID" value="BRADI_3g30461v3"/>
</dbReference>
<accession>A0A2K2D088</accession>
<dbReference type="InParanoid" id="A0A2K2D088"/>
<feature type="region of interest" description="Disordered" evidence="1">
    <location>
        <begin position="62"/>
        <end position="125"/>
    </location>
</feature>
<protein>
    <submittedName>
        <fullName evidence="2 3">Uncharacterized protein</fullName>
    </submittedName>
</protein>
<reference evidence="2 3" key="1">
    <citation type="journal article" date="2010" name="Nature">
        <title>Genome sequencing and analysis of the model grass Brachypodium distachyon.</title>
        <authorList>
            <consortium name="International Brachypodium Initiative"/>
        </authorList>
    </citation>
    <scope>NUCLEOTIDE SEQUENCE [LARGE SCALE GENOMIC DNA]</scope>
    <source>
        <strain evidence="2 3">Bd21</strain>
    </source>
</reference>
<name>A0A2K2D088_BRADI</name>
<dbReference type="Proteomes" id="UP000008810">
    <property type="component" value="Chromosome 3"/>
</dbReference>
<keyword evidence="4" id="KW-1185">Reference proteome</keyword>
<feature type="region of interest" description="Disordered" evidence="1">
    <location>
        <begin position="1"/>
        <end position="44"/>
    </location>
</feature>
<sequence>MRHQSASKAPTKLRGRSPKKKEEAPRPSAAWLQSSPRSLLRSAHAEHHHFHGVLTLESFPNAAAHGQDGYGAPSPLGEGEGEGGRPSASSPAPLIGARSTLPRLDQIRFGGDEATTPRPSPRLRVSHQLGFPRYWDNQTGY</sequence>
<reference evidence="3" key="3">
    <citation type="submission" date="2018-08" db="UniProtKB">
        <authorList>
            <consortium name="EnsemblPlants"/>
        </authorList>
    </citation>
    <scope>IDENTIFICATION</scope>
    <source>
        <strain evidence="3">cv. Bd21</strain>
    </source>
</reference>
<dbReference type="Gramene" id="PNT67685">
    <property type="protein sequence ID" value="PNT67685"/>
    <property type="gene ID" value="BRADI_3g30461v3"/>
</dbReference>
<organism evidence="2">
    <name type="scientific">Brachypodium distachyon</name>
    <name type="common">Purple false brome</name>
    <name type="synonym">Trachynia distachya</name>
    <dbReference type="NCBI Taxonomy" id="15368"/>
    <lineage>
        <taxon>Eukaryota</taxon>
        <taxon>Viridiplantae</taxon>
        <taxon>Streptophyta</taxon>
        <taxon>Embryophyta</taxon>
        <taxon>Tracheophyta</taxon>
        <taxon>Spermatophyta</taxon>
        <taxon>Magnoliopsida</taxon>
        <taxon>Liliopsida</taxon>
        <taxon>Poales</taxon>
        <taxon>Poaceae</taxon>
        <taxon>BOP clade</taxon>
        <taxon>Pooideae</taxon>
        <taxon>Stipodae</taxon>
        <taxon>Brachypodieae</taxon>
        <taxon>Brachypodium</taxon>
    </lineage>
</organism>
<dbReference type="AlphaFoldDB" id="A0A2K2D088"/>
<dbReference type="EMBL" id="CM000882">
    <property type="protein sequence ID" value="PNT67685.1"/>
    <property type="molecule type" value="Genomic_DNA"/>
</dbReference>
<evidence type="ECO:0000256" key="1">
    <source>
        <dbReference type="SAM" id="MobiDB-lite"/>
    </source>
</evidence>